<dbReference type="Proteomes" id="UP000007266">
    <property type="component" value="Linkage group 3"/>
</dbReference>
<evidence type="ECO:0000313" key="2">
    <source>
        <dbReference type="Proteomes" id="UP000007266"/>
    </source>
</evidence>
<keyword evidence="2" id="KW-1185">Reference proteome</keyword>
<dbReference type="HOGENOM" id="CLU_1201205_0_0_1"/>
<reference evidence="1 2" key="1">
    <citation type="journal article" date="2008" name="Nature">
        <title>The genome of the model beetle and pest Tribolium castaneum.</title>
        <authorList>
            <consortium name="Tribolium Genome Sequencing Consortium"/>
            <person name="Richards S."/>
            <person name="Gibbs R.A."/>
            <person name="Weinstock G.M."/>
            <person name="Brown S.J."/>
            <person name="Denell R."/>
            <person name="Beeman R.W."/>
            <person name="Gibbs R."/>
            <person name="Beeman R.W."/>
            <person name="Brown S.J."/>
            <person name="Bucher G."/>
            <person name="Friedrich M."/>
            <person name="Grimmelikhuijzen C.J."/>
            <person name="Klingler M."/>
            <person name="Lorenzen M."/>
            <person name="Richards S."/>
            <person name="Roth S."/>
            <person name="Schroder R."/>
            <person name="Tautz D."/>
            <person name="Zdobnov E.M."/>
            <person name="Muzny D."/>
            <person name="Gibbs R.A."/>
            <person name="Weinstock G.M."/>
            <person name="Attaway T."/>
            <person name="Bell S."/>
            <person name="Buhay C.J."/>
            <person name="Chandrabose M.N."/>
            <person name="Chavez D."/>
            <person name="Clerk-Blankenburg K.P."/>
            <person name="Cree A."/>
            <person name="Dao M."/>
            <person name="Davis C."/>
            <person name="Chacko J."/>
            <person name="Dinh H."/>
            <person name="Dugan-Rocha S."/>
            <person name="Fowler G."/>
            <person name="Garner T.T."/>
            <person name="Garnes J."/>
            <person name="Gnirke A."/>
            <person name="Hawes A."/>
            <person name="Hernandez J."/>
            <person name="Hines S."/>
            <person name="Holder M."/>
            <person name="Hume J."/>
            <person name="Jhangiani S.N."/>
            <person name="Joshi V."/>
            <person name="Khan Z.M."/>
            <person name="Jackson L."/>
            <person name="Kovar C."/>
            <person name="Kowis A."/>
            <person name="Lee S."/>
            <person name="Lewis L.R."/>
            <person name="Margolis J."/>
            <person name="Morgan M."/>
            <person name="Nazareth L.V."/>
            <person name="Nguyen N."/>
            <person name="Okwuonu G."/>
            <person name="Parker D."/>
            <person name="Richards S."/>
            <person name="Ruiz S.J."/>
            <person name="Santibanez J."/>
            <person name="Savard J."/>
            <person name="Scherer S.E."/>
            <person name="Schneider B."/>
            <person name="Sodergren E."/>
            <person name="Tautz D."/>
            <person name="Vattahil S."/>
            <person name="Villasana D."/>
            <person name="White C.S."/>
            <person name="Wright R."/>
            <person name="Park Y."/>
            <person name="Beeman R.W."/>
            <person name="Lord J."/>
            <person name="Oppert B."/>
            <person name="Lorenzen M."/>
            <person name="Brown S."/>
            <person name="Wang L."/>
            <person name="Savard J."/>
            <person name="Tautz D."/>
            <person name="Richards S."/>
            <person name="Weinstock G."/>
            <person name="Gibbs R.A."/>
            <person name="Liu Y."/>
            <person name="Worley K."/>
            <person name="Weinstock G."/>
            <person name="Elsik C.G."/>
            <person name="Reese J.T."/>
            <person name="Elhaik E."/>
            <person name="Landan G."/>
            <person name="Graur D."/>
            <person name="Arensburger P."/>
            <person name="Atkinson P."/>
            <person name="Beeman R.W."/>
            <person name="Beidler J."/>
            <person name="Brown S.J."/>
            <person name="Demuth J.P."/>
            <person name="Drury D.W."/>
            <person name="Du Y.Z."/>
            <person name="Fujiwara H."/>
            <person name="Lorenzen M."/>
            <person name="Maselli V."/>
            <person name="Osanai M."/>
            <person name="Park Y."/>
            <person name="Robertson H.M."/>
            <person name="Tu Z."/>
            <person name="Wang J.J."/>
            <person name="Wang S."/>
            <person name="Richards S."/>
            <person name="Song H."/>
            <person name="Zhang L."/>
            <person name="Sodergren E."/>
            <person name="Werner D."/>
            <person name="Stanke M."/>
            <person name="Morgenstern B."/>
            <person name="Solovyev V."/>
            <person name="Kosarev P."/>
            <person name="Brown G."/>
            <person name="Chen H.C."/>
            <person name="Ermolaeva O."/>
            <person name="Hlavina W."/>
            <person name="Kapustin Y."/>
            <person name="Kiryutin B."/>
            <person name="Kitts P."/>
            <person name="Maglott D."/>
            <person name="Pruitt K."/>
            <person name="Sapojnikov V."/>
            <person name="Souvorov A."/>
            <person name="Mackey A.J."/>
            <person name="Waterhouse R.M."/>
            <person name="Wyder S."/>
            <person name="Zdobnov E.M."/>
            <person name="Zdobnov E.M."/>
            <person name="Wyder S."/>
            <person name="Kriventseva E.V."/>
            <person name="Kadowaki T."/>
            <person name="Bork P."/>
            <person name="Aranda M."/>
            <person name="Bao R."/>
            <person name="Beermann A."/>
            <person name="Berns N."/>
            <person name="Bolognesi R."/>
            <person name="Bonneton F."/>
            <person name="Bopp D."/>
            <person name="Brown S.J."/>
            <person name="Bucher G."/>
            <person name="Butts T."/>
            <person name="Chaumot A."/>
            <person name="Denell R.E."/>
            <person name="Ferrier D.E."/>
            <person name="Friedrich M."/>
            <person name="Gordon C.M."/>
            <person name="Jindra M."/>
            <person name="Klingler M."/>
            <person name="Lan Q."/>
            <person name="Lattorff H.M."/>
            <person name="Laudet V."/>
            <person name="von Levetsow C."/>
            <person name="Liu Z."/>
            <person name="Lutz R."/>
            <person name="Lynch J.A."/>
            <person name="da Fonseca R.N."/>
            <person name="Posnien N."/>
            <person name="Reuter R."/>
            <person name="Roth S."/>
            <person name="Savard J."/>
            <person name="Schinko J.B."/>
            <person name="Schmitt C."/>
            <person name="Schoppmeier M."/>
            <person name="Schroder R."/>
            <person name="Shippy T.D."/>
            <person name="Simonnet F."/>
            <person name="Marques-Souza H."/>
            <person name="Tautz D."/>
            <person name="Tomoyasu Y."/>
            <person name="Trauner J."/>
            <person name="Van der Zee M."/>
            <person name="Vervoort M."/>
            <person name="Wittkopp N."/>
            <person name="Wimmer E.A."/>
            <person name="Yang X."/>
            <person name="Jones A.K."/>
            <person name="Sattelle D.B."/>
            <person name="Ebert P.R."/>
            <person name="Nelson D."/>
            <person name="Scott J.G."/>
            <person name="Beeman R.W."/>
            <person name="Muthukrishnan S."/>
            <person name="Kramer K.J."/>
            <person name="Arakane Y."/>
            <person name="Beeman R.W."/>
            <person name="Zhu Q."/>
            <person name="Hogenkamp D."/>
            <person name="Dixit R."/>
            <person name="Oppert B."/>
            <person name="Jiang H."/>
            <person name="Zou Z."/>
            <person name="Marshall J."/>
            <person name="Elpidina E."/>
            <person name="Vinokurov K."/>
            <person name="Oppert C."/>
            <person name="Zou Z."/>
            <person name="Evans J."/>
            <person name="Lu Z."/>
            <person name="Zhao P."/>
            <person name="Sumathipala N."/>
            <person name="Altincicek B."/>
            <person name="Vilcinskas A."/>
            <person name="Williams M."/>
            <person name="Hultmark D."/>
            <person name="Hetru C."/>
            <person name="Jiang H."/>
            <person name="Grimmelikhuijzen C.J."/>
            <person name="Hauser F."/>
            <person name="Cazzamali G."/>
            <person name="Williamson M."/>
            <person name="Park Y."/>
            <person name="Li B."/>
            <person name="Tanaka Y."/>
            <person name="Predel R."/>
            <person name="Neupert S."/>
            <person name="Schachtner J."/>
            <person name="Verleyen P."/>
            <person name="Raible F."/>
            <person name="Bork P."/>
            <person name="Friedrich M."/>
            <person name="Walden K.K."/>
            <person name="Robertson H.M."/>
            <person name="Angeli S."/>
            <person name="Foret S."/>
            <person name="Bucher G."/>
            <person name="Schuetz S."/>
            <person name="Maleszka R."/>
            <person name="Wimmer E.A."/>
            <person name="Beeman R.W."/>
            <person name="Lorenzen M."/>
            <person name="Tomoyasu Y."/>
            <person name="Miller S.C."/>
            <person name="Grossmann D."/>
            <person name="Bucher G."/>
        </authorList>
    </citation>
    <scope>NUCLEOTIDE SEQUENCE [LARGE SCALE GENOMIC DNA]</scope>
    <source>
        <strain evidence="1 2">Georgia GA2</strain>
    </source>
</reference>
<protein>
    <submittedName>
        <fullName evidence="1">Uncharacterized protein</fullName>
    </submittedName>
</protein>
<organism evidence="1 2">
    <name type="scientific">Tribolium castaneum</name>
    <name type="common">Red flour beetle</name>
    <dbReference type="NCBI Taxonomy" id="7070"/>
    <lineage>
        <taxon>Eukaryota</taxon>
        <taxon>Metazoa</taxon>
        <taxon>Ecdysozoa</taxon>
        <taxon>Arthropoda</taxon>
        <taxon>Hexapoda</taxon>
        <taxon>Insecta</taxon>
        <taxon>Pterygota</taxon>
        <taxon>Neoptera</taxon>
        <taxon>Endopterygota</taxon>
        <taxon>Coleoptera</taxon>
        <taxon>Polyphaga</taxon>
        <taxon>Cucujiformia</taxon>
        <taxon>Tenebrionidae</taxon>
        <taxon>Tenebrionidae incertae sedis</taxon>
        <taxon>Tribolium</taxon>
    </lineage>
</organism>
<evidence type="ECO:0000313" key="1">
    <source>
        <dbReference type="EMBL" id="EFA00712.1"/>
    </source>
</evidence>
<dbReference type="InParanoid" id="D6WHY2"/>
<accession>D6WHY2</accession>
<sequence>MDILEKLNVKTALCASALFRNCINYTDCWRGPDLTENCLKNQRSKNPAINLPMFGTQRSHGFFPIFAQKISIIALSAQIKKKPNKLLAIIRAFAQVLKRDSDHTCKSGGIKSGERREKFTTTRVDSKIRPSSTHLHLTKNAEELRSVCNREVWTSWRRRYPYYLVKGGSKTSLFEFLWGCQGAFGTPYPKINIPTPAAVIFSGNFRFSGAKAYFSRRLKVSVNERQDVQTA</sequence>
<dbReference type="EMBL" id="KQ971321">
    <property type="protein sequence ID" value="EFA00712.1"/>
    <property type="molecule type" value="Genomic_DNA"/>
</dbReference>
<gene>
    <name evidence="1" type="primary">GLEAN_03591</name>
    <name evidence="1" type="ORF">TcasGA2_TC003591</name>
</gene>
<reference evidence="1 2" key="2">
    <citation type="journal article" date="2010" name="Nucleic Acids Res.">
        <title>BeetleBase in 2010: revisions to provide comprehensive genomic information for Tribolium castaneum.</title>
        <authorList>
            <person name="Kim H.S."/>
            <person name="Murphy T."/>
            <person name="Xia J."/>
            <person name="Caragea D."/>
            <person name="Park Y."/>
            <person name="Beeman R.W."/>
            <person name="Lorenzen M.D."/>
            <person name="Butcher S."/>
            <person name="Manak J.R."/>
            <person name="Brown S.J."/>
        </authorList>
    </citation>
    <scope>GENOME REANNOTATION</scope>
    <source>
        <strain evidence="1 2">Georgia GA2</strain>
    </source>
</reference>
<proteinExistence type="predicted"/>
<name>D6WHY2_TRICA</name>
<dbReference type="AlphaFoldDB" id="D6WHY2"/>